<dbReference type="AlphaFoldDB" id="A0A3N7GSL9"/>
<name>A0A3N7GSL9_POPTR</name>
<gene>
    <name evidence="1" type="ORF">POPTR_T002484</name>
</gene>
<proteinExistence type="predicted"/>
<reference evidence="1" key="2">
    <citation type="submission" date="2017-07" db="EMBL/GenBank/DDBJ databases">
        <title>WGS assembly of Populus trichocarpa.</title>
        <authorList>
            <person name="Tuskan G."/>
            <person name="Difazio S."/>
            <person name="Jansson S."/>
            <person name="Bohlmann J."/>
            <person name="Grigoriev I."/>
            <person name="Hellsten U."/>
            <person name="Putnam N."/>
            <person name="Ralph S."/>
            <person name="Rombauts S."/>
            <person name="Salamov A."/>
            <person name="Schein J."/>
            <person name="Sterck L."/>
            <person name="Aerts A."/>
            <person name="Bhalerao R."/>
            <person name="Bhalerao R."/>
            <person name="Blaudez D."/>
            <person name="Boerjan W."/>
            <person name="Brun A."/>
            <person name="Brunner A."/>
            <person name="Busov V."/>
            <person name="Campbell M."/>
            <person name="Carlson J."/>
            <person name="Chalot M."/>
            <person name="Chapman J."/>
            <person name="Chen G."/>
            <person name="Cooper D."/>
            <person name="Coutinho P."/>
            <person name="Couturier J."/>
            <person name="Covert S."/>
            <person name="Cronk Q."/>
            <person name="Cunningham R."/>
            <person name="Davis J."/>
            <person name="Degroeve S."/>
            <person name="Dejardin A."/>
            <person name="Depamphilis C."/>
            <person name="Detter J."/>
            <person name="Dirks B."/>
            <person name="Dubchak I."/>
            <person name="Duplessis S."/>
            <person name="Ehlting J."/>
            <person name="Ellis B."/>
            <person name="Gendler K."/>
            <person name="Goodstein D."/>
            <person name="Gribskov M."/>
            <person name="Grimwood J."/>
            <person name="Groover A."/>
            <person name="Gunter L."/>
            <person name="Hamberger B."/>
            <person name="Heinze B."/>
            <person name="Helariutta Y."/>
            <person name="Henrissat B."/>
            <person name="Holligan D."/>
            <person name="Holt R."/>
            <person name="Huang W."/>
            <person name="Islam-Faridi N."/>
            <person name="Jones S."/>
            <person name="Jones-Rhoades M."/>
            <person name="Jorgensen R."/>
            <person name="Joshi C."/>
            <person name="Kangasjarvi J."/>
            <person name="Karlsson J."/>
            <person name="Kelleher C."/>
            <person name="Kirkpatrick R."/>
            <person name="Kirst M."/>
            <person name="Kohler A."/>
            <person name="Kalluri U."/>
            <person name="Larimer F."/>
            <person name="Leebens-Mack J."/>
            <person name="Leple J."/>
            <person name="Locascio P."/>
            <person name="Lou Y."/>
            <person name="Lucas S."/>
            <person name="Martin F."/>
            <person name="Montanini B."/>
            <person name="Napoli C."/>
            <person name="Nelson D."/>
            <person name="Nelson C."/>
            <person name="Nieminen K."/>
            <person name="Nilsson O."/>
            <person name="Pereda V."/>
            <person name="Peter G."/>
            <person name="Philippe R."/>
            <person name="Pilate G."/>
            <person name="Poliakov A."/>
            <person name="Razumovskaya J."/>
            <person name="Richardson P."/>
            <person name="Rinaldi C."/>
            <person name="Ritland K."/>
            <person name="Rouze P."/>
            <person name="Ryaboy D."/>
            <person name="Schmutz J."/>
            <person name="Schrader J."/>
            <person name="Segerman B."/>
            <person name="Shin H."/>
            <person name="Siddiqui A."/>
            <person name="Sterky F."/>
            <person name="Terry A."/>
            <person name="Tsai C."/>
            <person name="Uberbacher E."/>
            <person name="Unneberg P."/>
            <person name="Vahala J."/>
            <person name="Wall K."/>
            <person name="Wessler S."/>
            <person name="Yang G."/>
            <person name="Yin T."/>
            <person name="Douglas C."/>
            <person name="Marra M."/>
            <person name="Sandberg G."/>
            <person name="Van De Peer Y."/>
            <person name="Rokhsar D."/>
        </authorList>
    </citation>
    <scope>NUCLEOTIDE SEQUENCE</scope>
    <source>
        <strain evidence="1">Nisqually-1</strain>
    </source>
</reference>
<accession>A0A3N7GSL9</accession>
<reference evidence="1" key="1">
    <citation type="journal article" date="2006" name="Science">
        <title>The genome of black cottonwood, Populus trichocarpa (Torr. &amp; Gray).</title>
        <authorList>
            <person name="Tuskan G.A."/>
            <person name="Difazio S."/>
            <person name="Jansson S."/>
            <person name="Bohlmann J."/>
            <person name="Grigoriev I."/>
            <person name="Hellsten U."/>
            <person name="Putnam N."/>
            <person name="Ralph S."/>
            <person name="Rombauts S."/>
            <person name="Salamov A."/>
            <person name="Schein J."/>
            <person name="Sterck L."/>
            <person name="Aerts A."/>
            <person name="Bhalerao R.R."/>
            <person name="Bhalerao R.P."/>
            <person name="Blaudez D."/>
            <person name="Boerjan W."/>
            <person name="Brun A."/>
            <person name="Brunner A."/>
            <person name="Busov V."/>
            <person name="Campbell M."/>
            <person name="Carlson J."/>
            <person name="Chalot M."/>
            <person name="Chapman J."/>
            <person name="Chen G.L."/>
            <person name="Cooper D."/>
            <person name="Coutinho P.M."/>
            <person name="Couturier J."/>
            <person name="Covert S."/>
            <person name="Cronk Q."/>
            <person name="Cunningham R."/>
            <person name="Davis J."/>
            <person name="Degroeve S."/>
            <person name="Dejardin A."/>
            <person name="Depamphilis C."/>
            <person name="Detter J."/>
            <person name="Dirks B."/>
            <person name="Dubchak I."/>
            <person name="Duplessis S."/>
            <person name="Ehlting J."/>
            <person name="Ellis B."/>
            <person name="Gendler K."/>
            <person name="Goodstein D."/>
            <person name="Gribskov M."/>
            <person name="Grimwood J."/>
            <person name="Groover A."/>
            <person name="Gunter L."/>
            <person name="Hamberger B."/>
            <person name="Heinze B."/>
            <person name="Helariutta Y."/>
            <person name="Henrissat B."/>
            <person name="Holligan D."/>
            <person name="Holt R."/>
            <person name="Huang W."/>
            <person name="Islam-Faridi N."/>
            <person name="Jones S."/>
            <person name="Jones-Rhoades M."/>
            <person name="Jorgensen R."/>
            <person name="Joshi C."/>
            <person name="Kangasjarvi J."/>
            <person name="Karlsson J."/>
            <person name="Kelleher C."/>
            <person name="Kirkpatrick R."/>
            <person name="Kirst M."/>
            <person name="Kohler A."/>
            <person name="Kalluri U."/>
            <person name="Larimer F."/>
            <person name="Leebens-Mack J."/>
            <person name="Leple J.C."/>
            <person name="Locascio P."/>
            <person name="Lou Y."/>
            <person name="Lucas S."/>
            <person name="Martin F."/>
            <person name="Montanini B."/>
            <person name="Napoli C."/>
            <person name="Nelson D.R."/>
            <person name="Nelson C."/>
            <person name="Nieminen K."/>
            <person name="Nilsson O."/>
            <person name="Pereda V."/>
            <person name="Peter G."/>
            <person name="Philippe R."/>
            <person name="Pilate G."/>
            <person name="Poliakov A."/>
            <person name="Razumovskaya J."/>
            <person name="Richardson P."/>
            <person name="Rinaldi C."/>
            <person name="Ritland K."/>
            <person name="Rouze P."/>
            <person name="Ryaboy D."/>
            <person name="Schmutz J."/>
            <person name="Schrader J."/>
            <person name="Segerman B."/>
            <person name="Shin H."/>
            <person name="Siddiqui A."/>
            <person name="Sterky F."/>
            <person name="Terry A."/>
            <person name="Tsai C.J."/>
            <person name="Uberbacher E."/>
            <person name="Unneberg P."/>
            <person name="Vahala J."/>
            <person name="Wall K."/>
            <person name="Wessler S."/>
            <person name="Yang G."/>
            <person name="Yin T."/>
            <person name="Douglas C."/>
            <person name="Marra M."/>
            <person name="Sandberg G."/>
            <person name="Van de Peer Y."/>
            <person name="Rokhsar D."/>
        </authorList>
    </citation>
    <scope>NUCLEOTIDE SEQUENCE [LARGE SCALE GENOMIC DNA]</scope>
    <source>
        <strain evidence="1">Nisqually-1</strain>
    </source>
</reference>
<evidence type="ECO:0000313" key="1">
    <source>
        <dbReference type="EMBL" id="RQO93054.1"/>
    </source>
</evidence>
<dbReference type="InParanoid" id="A0A3N7GSL9"/>
<organism evidence="1">
    <name type="scientific">Populus trichocarpa</name>
    <name type="common">Western balsam poplar</name>
    <name type="synonym">Populus balsamifera subsp. trichocarpa</name>
    <dbReference type="NCBI Taxonomy" id="3694"/>
    <lineage>
        <taxon>Eukaryota</taxon>
        <taxon>Viridiplantae</taxon>
        <taxon>Streptophyta</taxon>
        <taxon>Embryophyta</taxon>
        <taxon>Tracheophyta</taxon>
        <taxon>Spermatophyta</taxon>
        <taxon>Magnoliopsida</taxon>
        <taxon>eudicotyledons</taxon>
        <taxon>Gunneridae</taxon>
        <taxon>Pentapetalae</taxon>
        <taxon>rosids</taxon>
        <taxon>fabids</taxon>
        <taxon>Malpighiales</taxon>
        <taxon>Salicaceae</taxon>
        <taxon>Saliceae</taxon>
        <taxon>Populus</taxon>
    </lineage>
</organism>
<sequence length="48" mass="5553">MISDENAGVSRDKSKGLIWEKHCCCRWTGRNFGARAQYAFMTKRWAVS</sequence>
<protein>
    <submittedName>
        <fullName evidence="1">Uncharacterized protein</fullName>
    </submittedName>
</protein>
<dbReference type="EMBL" id="KZ623338">
    <property type="protein sequence ID" value="RQO93054.1"/>
    <property type="molecule type" value="Genomic_DNA"/>
</dbReference>